<organism evidence="2 3">
    <name type="scientific">Formosa maritima</name>
    <dbReference type="NCBI Taxonomy" id="2592046"/>
    <lineage>
        <taxon>Bacteria</taxon>
        <taxon>Pseudomonadati</taxon>
        <taxon>Bacteroidota</taxon>
        <taxon>Flavobacteriia</taxon>
        <taxon>Flavobacteriales</taxon>
        <taxon>Flavobacteriaceae</taxon>
        <taxon>Formosa</taxon>
    </lineage>
</organism>
<proteinExistence type="predicted"/>
<keyword evidence="1" id="KW-0812">Transmembrane</keyword>
<feature type="transmembrane region" description="Helical" evidence="1">
    <location>
        <begin position="401"/>
        <end position="420"/>
    </location>
</feature>
<dbReference type="EMBL" id="VSFC01000019">
    <property type="protein sequence ID" value="TYA58284.1"/>
    <property type="molecule type" value="Genomic_DNA"/>
</dbReference>
<keyword evidence="3" id="KW-1185">Reference proteome</keyword>
<evidence type="ECO:0000313" key="3">
    <source>
        <dbReference type="Proteomes" id="UP000324550"/>
    </source>
</evidence>
<dbReference type="RefSeq" id="WP_148453479.1">
    <property type="nucleotide sequence ID" value="NZ_VSFC01000019.1"/>
</dbReference>
<dbReference type="OrthoDB" id="1410880at2"/>
<feature type="transmembrane region" description="Helical" evidence="1">
    <location>
        <begin position="9"/>
        <end position="29"/>
    </location>
</feature>
<accession>A0A5D0GH77</accession>
<name>A0A5D0GH77_9FLAO</name>
<comment type="caution">
    <text evidence="2">The sequence shown here is derived from an EMBL/GenBank/DDBJ whole genome shotgun (WGS) entry which is preliminary data.</text>
</comment>
<evidence type="ECO:0000313" key="2">
    <source>
        <dbReference type="EMBL" id="TYA58284.1"/>
    </source>
</evidence>
<evidence type="ECO:0000256" key="1">
    <source>
        <dbReference type="SAM" id="Phobius"/>
    </source>
</evidence>
<feature type="transmembrane region" description="Helical" evidence="1">
    <location>
        <begin position="61"/>
        <end position="81"/>
    </location>
</feature>
<feature type="transmembrane region" description="Helical" evidence="1">
    <location>
        <begin position="93"/>
        <end position="114"/>
    </location>
</feature>
<sequence>MKNIKLKDIVIYGMYFFSFIFLIFQDAIYTPDTASYLNAAIYRYPGYAIFTNFLKFIFQDYFDLVTVGIQLLFGFIAVHFVAKKFTEVLQLNYLSKFILVAILLFPFFGPLYVANNICSEGLSYPLYLFFIVFSIDFLFKNNNIALIYICISSILLILTRGQFILVPFIIAFLFILKNRKEISKRNNLMKLLILVLIPITTILLDKSYHKLKDNAFASTPFTYVNTASLAFYVSKISDSSYIKNEEHKTIFIESHNFISSNKWIMSSKKRVSYQDYYKHFHKYLVYICNFTLHDKGTEYFLNKNMSIVESRLAIEEAAKSITPILIKNNFNKWVNVYFASIIHGFKSIYILLFVLGVFLFSLIKVLISYKKNYAILFMVSSLTLSNSMIVATASYSIMRFYFYNYALLFIMIIIIYKIFIEKRQKNI</sequence>
<feature type="transmembrane region" description="Helical" evidence="1">
    <location>
        <begin position="35"/>
        <end position="54"/>
    </location>
</feature>
<feature type="transmembrane region" description="Helical" evidence="1">
    <location>
        <begin position="348"/>
        <end position="367"/>
    </location>
</feature>
<evidence type="ECO:0008006" key="4">
    <source>
        <dbReference type="Google" id="ProtNLM"/>
    </source>
</evidence>
<reference evidence="2 3" key="1">
    <citation type="submission" date="2019-08" db="EMBL/GenBank/DDBJ databases">
        <title>Formosa sediminis sp. nov., isolated from marine sediment.</title>
        <authorList>
            <person name="Cao W.R."/>
        </authorList>
    </citation>
    <scope>NUCLEOTIDE SEQUENCE [LARGE SCALE GENOMIC DNA]</scope>
    <source>
        <strain evidence="2 3">1494</strain>
    </source>
</reference>
<dbReference type="AlphaFoldDB" id="A0A5D0GH77"/>
<feature type="transmembrane region" description="Helical" evidence="1">
    <location>
        <begin position="188"/>
        <end position="204"/>
    </location>
</feature>
<keyword evidence="1" id="KW-1133">Transmembrane helix</keyword>
<gene>
    <name evidence="2" type="ORF">FVF61_03670</name>
</gene>
<protein>
    <recommendedName>
        <fullName evidence="4">Glycosyltransferase family 39 protein</fullName>
    </recommendedName>
</protein>
<feature type="transmembrane region" description="Helical" evidence="1">
    <location>
        <begin position="374"/>
        <end position="395"/>
    </location>
</feature>
<keyword evidence="1" id="KW-0472">Membrane</keyword>
<feature type="transmembrane region" description="Helical" evidence="1">
    <location>
        <begin position="121"/>
        <end position="139"/>
    </location>
</feature>
<feature type="transmembrane region" description="Helical" evidence="1">
    <location>
        <begin position="145"/>
        <end position="176"/>
    </location>
</feature>
<dbReference type="Proteomes" id="UP000324550">
    <property type="component" value="Unassembled WGS sequence"/>
</dbReference>